<feature type="domain" description="Fibronectin type-III" evidence="4">
    <location>
        <begin position="134"/>
        <end position="220"/>
    </location>
</feature>
<dbReference type="SUPFAM" id="SSF49265">
    <property type="entry name" value="Fibronectin type III"/>
    <property type="match status" value="2"/>
</dbReference>
<dbReference type="PROSITE" id="PS50213">
    <property type="entry name" value="FAS1"/>
    <property type="match status" value="1"/>
</dbReference>
<feature type="domain" description="Fibronectin type-III" evidence="4">
    <location>
        <begin position="228"/>
        <end position="313"/>
    </location>
</feature>
<dbReference type="Pfam" id="PF02469">
    <property type="entry name" value="Fasciclin"/>
    <property type="match status" value="1"/>
</dbReference>
<dbReference type="RefSeq" id="WP_008990426.1">
    <property type="nucleotide sequence ID" value="NZ_AMSG01000002.1"/>
</dbReference>
<dbReference type="Pfam" id="PF00041">
    <property type="entry name" value="fn3"/>
    <property type="match status" value="3"/>
</dbReference>
<dbReference type="Proteomes" id="UP000007364">
    <property type="component" value="Unassembled WGS sequence"/>
</dbReference>
<evidence type="ECO:0000256" key="2">
    <source>
        <dbReference type="SAM" id="MobiDB-lite"/>
    </source>
</evidence>
<keyword evidence="1" id="KW-0677">Repeat</keyword>
<dbReference type="SUPFAM" id="SSF82153">
    <property type="entry name" value="FAS1 domain"/>
    <property type="match status" value="1"/>
</dbReference>
<feature type="domain" description="Fibronectin type-III" evidence="4">
    <location>
        <begin position="40"/>
        <end position="126"/>
    </location>
</feature>
<dbReference type="SMART" id="SM00060">
    <property type="entry name" value="FN3"/>
    <property type="match status" value="3"/>
</dbReference>
<sequence>MKNVVGRISFLAVCLLILLQISCDDKDKLESFLDNEKPSVVTGLKASEITPESLTLSWDAAIDNVEVTGYEIFLDGESYATVGNKTSHTIDGLSPSNMYEFYIIAMDAMENTSDPSETLSVATPEDADTQSPTAPSNLATSKLTEGSVTLSWETSTDNVEVVDYQVFQDGSSIGLTDGETTFDVSGLIASTQYEFYIIATDAAGNLSEASNTVSVTTSSDQDTEAPSSPTNLNANEITATSLVLNWSASTDNEAVDAYEVYNGDTSIGNTSNTSFNISNLDPDTNYQFRVRAIDNSENVSEFSNVLEVKTLQEEVEPTQTVAQIIASRNDLSTLNQVLSNYDFGLDDEEDGPFTVFAPNNNAFTSFGTLPSGLALNALIAGHVVGGELSAAELVEQQSATTGSQSTLNFTQDGTDVIINGNVRIVIKDIKATNGIIHIVDRVIND</sequence>
<dbReference type="PANTHER" id="PTHR46708">
    <property type="entry name" value="TENASCIN"/>
    <property type="match status" value="1"/>
</dbReference>
<dbReference type="EMBL" id="AMSG01000002">
    <property type="protein sequence ID" value="EKF56407.1"/>
    <property type="molecule type" value="Genomic_DNA"/>
</dbReference>
<evidence type="ECO:0000259" key="4">
    <source>
        <dbReference type="PROSITE" id="PS50853"/>
    </source>
</evidence>
<feature type="region of interest" description="Disordered" evidence="2">
    <location>
        <begin position="114"/>
        <end position="139"/>
    </location>
</feature>
<dbReference type="CDD" id="cd00063">
    <property type="entry name" value="FN3"/>
    <property type="match status" value="3"/>
</dbReference>
<accession>K2QNG1</accession>
<dbReference type="AlphaFoldDB" id="K2QNG1"/>
<dbReference type="eggNOG" id="COG4733">
    <property type="taxonomic scope" value="Bacteria"/>
</dbReference>
<dbReference type="PROSITE" id="PS50853">
    <property type="entry name" value="FN3"/>
    <property type="match status" value="3"/>
</dbReference>
<reference evidence="5 6" key="1">
    <citation type="journal article" date="2012" name="J. Bacteriol.">
        <title>Genome Sequence of Galbibacter marinum Type Strain ck-I2-15.</title>
        <authorList>
            <person name="Lai Q."/>
            <person name="Li C."/>
            <person name="Shao Z."/>
        </authorList>
    </citation>
    <scope>NUCLEOTIDE SEQUENCE [LARGE SCALE GENOMIC DNA]</scope>
    <source>
        <strain evidence="6">ck-I2-15</strain>
    </source>
</reference>
<dbReference type="InterPro" id="IPR013783">
    <property type="entry name" value="Ig-like_fold"/>
</dbReference>
<dbReference type="InterPro" id="IPR036116">
    <property type="entry name" value="FN3_sf"/>
</dbReference>
<dbReference type="PANTHER" id="PTHR46708:SF2">
    <property type="entry name" value="FIBRONECTIN TYPE-III DOMAIN-CONTAINING PROTEIN"/>
    <property type="match status" value="1"/>
</dbReference>
<dbReference type="PATRIC" id="fig|555500.3.peg.575"/>
<feature type="compositionally biased region" description="Polar residues" evidence="2">
    <location>
        <begin position="129"/>
        <end position="139"/>
    </location>
</feature>
<dbReference type="InterPro" id="IPR000782">
    <property type="entry name" value="FAS1_domain"/>
</dbReference>
<protein>
    <submittedName>
        <fullName evidence="5">Fibronectin type iii domain protein</fullName>
    </submittedName>
</protein>
<dbReference type="eggNOG" id="COG2335">
    <property type="taxonomic scope" value="Bacteria"/>
</dbReference>
<evidence type="ECO:0000256" key="1">
    <source>
        <dbReference type="ARBA" id="ARBA00022737"/>
    </source>
</evidence>
<name>K2QNG1_9FLAO</name>
<dbReference type="InterPro" id="IPR036378">
    <property type="entry name" value="FAS1_dom_sf"/>
</dbReference>
<dbReference type="STRING" id="555500.I215_02753"/>
<proteinExistence type="predicted"/>
<keyword evidence="6" id="KW-1185">Reference proteome</keyword>
<evidence type="ECO:0000259" key="3">
    <source>
        <dbReference type="PROSITE" id="PS50213"/>
    </source>
</evidence>
<dbReference type="InterPro" id="IPR003961">
    <property type="entry name" value="FN3_dom"/>
</dbReference>
<dbReference type="Gene3D" id="2.30.180.10">
    <property type="entry name" value="FAS1 domain"/>
    <property type="match status" value="1"/>
</dbReference>
<evidence type="ECO:0000313" key="6">
    <source>
        <dbReference type="Proteomes" id="UP000007364"/>
    </source>
</evidence>
<gene>
    <name evidence="5" type="ORF">I215_02753</name>
</gene>
<feature type="domain" description="FAS1" evidence="3">
    <location>
        <begin position="318"/>
        <end position="443"/>
    </location>
</feature>
<comment type="caution">
    <text evidence="5">The sequence shown here is derived from an EMBL/GenBank/DDBJ whole genome shotgun (WGS) entry which is preliminary data.</text>
</comment>
<dbReference type="InterPro" id="IPR050991">
    <property type="entry name" value="ECM_Regulatory_Proteins"/>
</dbReference>
<dbReference type="SMART" id="SM00554">
    <property type="entry name" value="FAS1"/>
    <property type="match status" value="1"/>
</dbReference>
<evidence type="ECO:0000313" key="5">
    <source>
        <dbReference type="EMBL" id="EKF56407.1"/>
    </source>
</evidence>
<dbReference type="OrthoDB" id="9808753at2"/>
<organism evidence="5 6">
    <name type="scientific">Galbibacter marinus</name>
    <dbReference type="NCBI Taxonomy" id="555500"/>
    <lineage>
        <taxon>Bacteria</taxon>
        <taxon>Pseudomonadati</taxon>
        <taxon>Bacteroidota</taxon>
        <taxon>Flavobacteriia</taxon>
        <taxon>Flavobacteriales</taxon>
        <taxon>Flavobacteriaceae</taxon>
        <taxon>Galbibacter</taxon>
    </lineage>
</organism>
<dbReference type="Gene3D" id="2.60.40.10">
    <property type="entry name" value="Immunoglobulins"/>
    <property type="match status" value="3"/>
</dbReference>